<keyword evidence="6" id="KW-1185">Reference proteome</keyword>
<evidence type="ECO:0000256" key="1">
    <source>
        <dbReference type="ARBA" id="ARBA00008520"/>
    </source>
</evidence>
<dbReference type="SUPFAM" id="SSF53850">
    <property type="entry name" value="Periplasmic binding protein-like II"/>
    <property type="match status" value="1"/>
</dbReference>
<dbReference type="Gene3D" id="3.40.190.10">
    <property type="entry name" value="Periplasmic binding protein-like II"/>
    <property type="match status" value="2"/>
</dbReference>
<dbReference type="RefSeq" id="WP_208567495.1">
    <property type="nucleotide sequence ID" value="NZ_JAGFWR010000006.1"/>
</dbReference>
<organism evidence="5 6">
    <name type="scientific">Micromonospora antibiotica</name>
    <dbReference type="NCBI Taxonomy" id="2807623"/>
    <lineage>
        <taxon>Bacteria</taxon>
        <taxon>Bacillati</taxon>
        <taxon>Actinomycetota</taxon>
        <taxon>Actinomycetes</taxon>
        <taxon>Micromonosporales</taxon>
        <taxon>Micromonosporaceae</taxon>
        <taxon>Micromonospora</taxon>
    </lineage>
</organism>
<reference evidence="5 6" key="1">
    <citation type="submission" date="2021-03" db="EMBL/GenBank/DDBJ databases">
        <authorList>
            <person name="Lee D.-H."/>
        </authorList>
    </citation>
    <scope>NUCLEOTIDE SEQUENCE [LARGE SCALE GENOMIC DNA]</scope>
    <source>
        <strain evidence="5 6">MMS20-R2-23</strain>
    </source>
</reference>
<keyword evidence="3" id="KW-0732">Signal</keyword>
<keyword evidence="4" id="KW-0812">Transmembrane</keyword>
<comment type="caution">
    <text evidence="5">The sequence shown here is derived from an EMBL/GenBank/DDBJ whole genome shotgun (WGS) entry which is preliminary data.</text>
</comment>
<dbReference type="InterPro" id="IPR006059">
    <property type="entry name" value="SBP"/>
</dbReference>
<sequence length="444" mass="48886">MNLPTRPSRRLSPPLLLPLTAATAVGVIMTALSMLVLPKETGPTPTSSADPAAVELTPLPAGEELLIASGVDQSRNRARQQAVDEWNRRHGDIRARIVEVRGDTDEQRRRFQDLLGTHDPDPIDIVNLDSVHLAEFAEGTTEEGQPLLAALDVKAPDIPNPITGDLLRTFLRNPLLTCYWDNTLYALPFNSDVGLLFFPAGTTPPETAEDLPRALSANPSVPHRIAIQLSPDEAFVVNILEQLLAVNPKLLRENGTAPTIVQEEWEEALAVVRDKVKAGLLYYPADMKADSAEAKTTLAFQNKTVAAMRNWPVWFGEIQPEPEVRRLFGPGILGGQNLAVAAKSRHKAQSIELIKFLTSAEIQQKLLLDGRFVPTTESTYTSSPAQAIPYIDQLLEAVKQARPRPITPNYYRVSSVIIDNLYPAVWGKEEIPATFERQMQDALG</sequence>
<dbReference type="Proteomes" id="UP000671399">
    <property type="component" value="Unassembled WGS sequence"/>
</dbReference>
<keyword evidence="4" id="KW-0472">Membrane</keyword>
<feature type="transmembrane region" description="Helical" evidence="4">
    <location>
        <begin position="15"/>
        <end position="37"/>
    </location>
</feature>
<evidence type="ECO:0000256" key="3">
    <source>
        <dbReference type="ARBA" id="ARBA00022729"/>
    </source>
</evidence>
<dbReference type="PANTHER" id="PTHR30061">
    <property type="entry name" value="MALTOSE-BINDING PERIPLASMIC PROTEIN"/>
    <property type="match status" value="1"/>
</dbReference>
<gene>
    <name evidence="5" type="ORF">JQN83_13580</name>
</gene>
<dbReference type="Pfam" id="PF13416">
    <property type="entry name" value="SBP_bac_8"/>
    <property type="match status" value="1"/>
</dbReference>
<proteinExistence type="inferred from homology"/>
<evidence type="ECO:0000256" key="2">
    <source>
        <dbReference type="ARBA" id="ARBA00022448"/>
    </source>
</evidence>
<keyword evidence="2" id="KW-0813">Transport</keyword>
<dbReference type="EMBL" id="JAGFWR010000006">
    <property type="protein sequence ID" value="MBO4161832.1"/>
    <property type="molecule type" value="Genomic_DNA"/>
</dbReference>
<accession>A0ABS3V895</accession>
<keyword evidence="4" id="KW-1133">Transmembrane helix</keyword>
<evidence type="ECO:0000313" key="5">
    <source>
        <dbReference type="EMBL" id="MBO4161832.1"/>
    </source>
</evidence>
<evidence type="ECO:0000313" key="6">
    <source>
        <dbReference type="Proteomes" id="UP000671399"/>
    </source>
</evidence>
<dbReference type="PANTHER" id="PTHR30061:SF50">
    <property type="entry name" value="MALTOSE_MALTODEXTRIN-BINDING PERIPLASMIC PROTEIN"/>
    <property type="match status" value="1"/>
</dbReference>
<evidence type="ECO:0000256" key="4">
    <source>
        <dbReference type="SAM" id="Phobius"/>
    </source>
</evidence>
<comment type="similarity">
    <text evidence="1">Belongs to the bacterial solute-binding protein 1 family.</text>
</comment>
<name>A0ABS3V895_9ACTN</name>
<protein>
    <submittedName>
        <fullName evidence="5">Extracellular solute-binding protein</fullName>
    </submittedName>
</protein>